<dbReference type="InterPro" id="IPR029000">
    <property type="entry name" value="Cyclophilin-like_dom_sf"/>
</dbReference>
<dbReference type="Proteomes" id="UP001501480">
    <property type="component" value="Unassembled WGS sequence"/>
</dbReference>
<keyword evidence="2 5" id="KW-0378">Hydrolase</keyword>
<name>A0ABP5HR62_9ACTN</name>
<keyword evidence="1" id="KW-0547">Nucleotide-binding</keyword>
<evidence type="ECO:0000259" key="4">
    <source>
        <dbReference type="SMART" id="SM00796"/>
    </source>
</evidence>
<dbReference type="InterPro" id="IPR003833">
    <property type="entry name" value="CT_C_D"/>
</dbReference>
<reference evidence="6" key="1">
    <citation type="journal article" date="2019" name="Int. J. Syst. Evol. Microbiol.">
        <title>The Global Catalogue of Microorganisms (GCM) 10K type strain sequencing project: providing services to taxonomists for standard genome sequencing and annotation.</title>
        <authorList>
            <consortium name="The Broad Institute Genomics Platform"/>
            <consortium name="The Broad Institute Genome Sequencing Center for Infectious Disease"/>
            <person name="Wu L."/>
            <person name="Ma J."/>
        </authorList>
    </citation>
    <scope>NUCLEOTIDE SEQUENCE [LARGE SCALE GENOMIC DNA]</scope>
    <source>
        <strain evidence="6">JCM 15749</strain>
    </source>
</reference>
<dbReference type="SUPFAM" id="SSF50891">
    <property type="entry name" value="Cyclophilin-like"/>
    <property type="match status" value="1"/>
</dbReference>
<dbReference type="PANTHER" id="PTHR34698">
    <property type="entry name" value="5-OXOPROLINASE SUBUNIT B"/>
    <property type="match status" value="1"/>
</dbReference>
<sequence length="213" mass="22936">MSTARRWRAFGPTAALLELDDLDAVLGLRARIEDERDAGRLVQLLEVVPAARTLLLRCATPQDLGTVAADVDRLEPLAAADRGTGLEPVRLAVRYDGPDLEDVADLLGIEPAEVRARHLRTRWTVAFTGFAPGFGYLVADGDSGLEVPRLEQPRTSVPAGAVGLAGEFSGVYPRSSPGGWRLIGTCSTPTWDEDRDPPAVLRPGTRVVFEESP</sequence>
<dbReference type="GO" id="GO:0016301">
    <property type="term" value="F:kinase activity"/>
    <property type="evidence" value="ECO:0007669"/>
    <property type="project" value="UniProtKB-KW"/>
</dbReference>
<keyword evidence="3" id="KW-0067">ATP-binding</keyword>
<evidence type="ECO:0000313" key="5">
    <source>
        <dbReference type="EMBL" id="GAA2084802.1"/>
    </source>
</evidence>
<accession>A0ABP5HR62</accession>
<dbReference type="EMBL" id="BAAAPY010000013">
    <property type="protein sequence ID" value="GAA2084802.1"/>
    <property type="molecule type" value="Genomic_DNA"/>
</dbReference>
<dbReference type="SMART" id="SM00796">
    <property type="entry name" value="AHS1"/>
    <property type="match status" value="1"/>
</dbReference>
<keyword evidence="6" id="KW-1185">Reference proteome</keyword>
<organism evidence="5 6">
    <name type="scientific">Aeromicrobium halocynthiae</name>
    <dbReference type="NCBI Taxonomy" id="560557"/>
    <lineage>
        <taxon>Bacteria</taxon>
        <taxon>Bacillati</taxon>
        <taxon>Actinomycetota</taxon>
        <taxon>Actinomycetes</taxon>
        <taxon>Propionibacteriales</taxon>
        <taxon>Nocardioidaceae</taxon>
        <taxon>Aeromicrobium</taxon>
    </lineage>
</organism>
<dbReference type="Gene3D" id="2.40.100.10">
    <property type="entry name" value="Cyclophilin-like"/>
    <property type="match status" value="1"/>
</dbReference>
<dbReference type="Pfam" id="PF02682">
    <property type="entry name" value="CT_C_D"/>
    <property type="match status" value="1"/>
</dbReference>
<comment type="caution">
    <text evidence="5">The sequence shown here is derived from an EMBL/GenBank/DDBJ whole genome shotgun (WGS) entry which is preliminary data.</text>
</comment>
<gene>
    <name evidence="5" type="ORF">GCM10009821_27810</name>
</gene>
<evidence type="ECO:0000256" key="2">
    <source>
        <dbReference type="ARBA" id="ARBA00022801"/>
    </source>
</evidence>
<proteinExistence type="predicted"/>
<feature type="domain" description="Carboxyltransferase" evidence="4">
    <location>
        <begin position="5"/>
        <end position="201"/>
    </location>
</feature>
<evidence type="ECO:0000313" key="6">
    <source>
        <dbReference type="Proteomes" id="UP001501480"/>
    </source>
</evidence>
<evidence type="ECO:0000256" key="3">
    <source>
        <dbReference type="ARBA" id="ARBA00022840"/>
    </source>
</evidence>
<dbReference type="RefSeq" id="WP_344329898.1">
    <property type="nucleotide sequence ID" value="NZ_BAAAPY010000013.1"/>
</dbReference>
<dbReference type="GO" id="GO:0016787">
    <property type="term" value="F:hydrolase activity"/>
    <property type="evidence" value="ECO:0007669"/>
    <property type="project" value="UniProtKB-KW"/>
</dbReference>
<dbReference type="Gene3D" id="3.30.1360.40">
    <property type="match status" value="1"/>
</dbReference>
<keyword evidence="5" id="KW-0418">Kinase</keyword>
<evidence type="ECO:0000256" key="1">
    <source>
        <dbReference type="ARBA" id="ARBA00022741"/>
    </source>
</evidence>
<dbReference type="InterPro" id="IPR010016">
    <property type="entry name" value="PxpB"/>
</dbReference>
<protein>
    <submittedName>
        <fullName evidence="5">Allophanate hydrolase subunit 1</fullName>
    </submittedName>
</protein>
<keyword evidence="5" id="KW-0808">Transferase</keyword>
<dbReference type="PANTHER" id="PTHR34698:SF2">
    <property type="entry name" value="5-OXOPROLINASE SUBUNIT B"/>
    <property type="match status" value="1"/>
</dbReference>